<evidence type="ECO:0000313" key="2">
    <source>
        <dbReference type="EMBL" id="JAG10970.1"/>
    </source>
</evidence>
<organism evidence="2">
    <name type="scientific">Lygus hesperus</name>
    <name type="common">Western plant bug</name>
    <dbReference type="NCBI Taxonomy" id="30085"/>
    <lineage>
        <taxon>Eukaryota</taxon>
        <taxon>Metazoa</taxon>
        <taxon>Ecdysozoa</taxon>
        <taxon>Arthropoda</taxon>
        <taxon>Hexapoda</taxon>
        <taxon>Insecta</taxon>
        <taxon>Pterygota</taxon>
        <taxon>Neoptera</taxon>
        <taxon>Paraneoptera</taxon>
        <taxon>Hemiptera</taxon>
        <taxon>Heteroptera</taxon>
        <taxon>Panheteroptera</taxon>
        <taxon>Cimicomorpha</taxon>
        <taxon>Miridae</taxon>
        <taxon>Mirini</taxon>
        <taxon>Lygus</taxon>
    </lineage>
</organism>
<dbReference type="EMBL" id="GBHO01032634">
    <property type="protein sequence ID" value="JAG10970.1"/>
    <property type="molecule type" value="Transcribed_RNA"/>
</dbReference>
<reference evidence="2" key="2">
    <citation type="submission" date="2014-07" db="EMBL/GenBank/DDBJ databases">
        <authorList>
            <person name="Hull J."/>
        </authorList>
    </citation>
    <scope>NUCLEOTIDE SEQUENCE</scope>
</reference>
<proteinExistence type="predicted"/>
<reference evidence="2" key="1">
    <citation type="journal article" date="2014" name="PLoS ONE">
        <title>Transcriptome-Based Identification of ABC Transporters in the Western Tarnished Plant Bug Lygus hesperus.</title>
        <authorList>
            <person name="Hull J.J."/>
            <person name="Chaney K."/>
            <person name="Geib S.M."/>
            <person name="Fabrick J.A."/>
            <person name="Brent C.S."/>
            <person name="Walsh D."/>
            <person name="Lavine L.C."/>
        </authorList>
    </citation>
    <scope>NUCLEOTIDE SEQUENCE</scope>
</reference>
<sequence length="233" mass="26226">MRKNKKIINYKNSPHKKSLPHRLVVPKHHPSPQHQHHAMVPRGVYTWDGSADHNTRMNNKESSSQPHPHMENALKSRYYTSSDGSDSEDSTAYDEAEVYRNSYDESSTMNCSESGESTTPQQFLHIQPAMEALRHHHHQLPPPQQQHSPYTRASVTSVEESCSCCSDGSTSITSSDGSYSSADDDNDSITCCDGDGEDCYQGRYTSDQVANMCNRNDLVYLQQPQRTVSFAKK</sequence>
<evidence type="ECO:0000256" key="1">
    <source>
        <dbReference type="SAM" id="MobiDB-lite"/>
    </source>
</evidence>
<evidence type="ECO:0000313" key="3">
    <source>
        <dbReference type="EMBL" id="JAQ04526.1"/>
    </source>
</evidence>
<accession>A0A0A9X1I3</accession>
<feature type="compositionally biased region" description="Basic residues" evidence="1">
    <location>
        <begin position="1"/>
        <end position="39"/>
    </location>
</feature>
<gene>
    <name evidence="2" type="ORF">CM83_20125</name>
    <name evidence="3" type="ORF">g.4611</name>
</gene>
<name>A0A0A9X1I3_LYGHE</name>
<protein>
    <submittedName>
        <fullName evidence="2">Uncharacterized protein</fullName>
    </submittedName>
</protein>
<feature type="compositionally biased region" description="Basic and acidic residues" evidence="1">
    <location>
        <begin position="50"/>
        <end position="59"/>
    </location>
</feature>
<dbReference type="AlphaFoldDB" id="A0A0A9X1I3"/>
<dbReference type="EMBL" id="GDHC01014103">
    <property type="protein sequence ID" value="JAQ04526.1"/>
    <property type="molecule type" value="Transcribed_RNA"/>
</dbReference>
<feature type="region of interest" description="Disordered" evidence="1">
    <location>
        <begin position="1"/>
        <end position="71"/>
    </location>
</feature>
<reference evidence="3" key="3">
    <citation type="journal article" date="2016" name="Gigascience">
        <title>De novo construction of an expanded transcriptome assembly for the western tarnished plant bug, Lygus hesperus.</title>
        <authorList>
            <person name="Tassone E.E."/>
            <person name="Geib S.M."/>
            <person name="Hall B."/>
            <person name="Fabrick J.A."/>
            <person name="Brent C.S."/>
            <person name="Hull J.J."/>
        </authorList>
    </citation>
    <scope>NUCLEOTIDE SEQUENCE</scope>
</reference>